<keyword evidence="3 5" id="KW-0012">Acyltransferase</keyword>
<dbReference type="GO" id="GO:0016874">
    <property type="term" value="F:ligase activity"/>
    <property type="evidence" value="ECO:0007669"/>
    <property type="project" value="UniProtKB-KW"/>
</dbReference>
<dbReference type="InterPro" id="IPR000544">
    <property type="entry name" value="Octanoyltransferase"/>
</dbReference>
<dbReference type="PIRSF" id="PIRSF016262">
    <property type="entry name" value="LPLase"/>
    <property type="match status" value="1"/>
</dbReference>
<evidence type="ECO:0000256" key="4">
    <source>
        <dbReference type="ARBA" id="ARBA00024732"/>
    </source>
</evidence>
<evidence type="ECO:0000256" key="9">
    <source>
        <dbReference type="PIRSR" id="PIRSR016262-3"/>
    </source>
</evidence>
<dbReference type="NCBIfam" id="NF010925">
    <property type="entry name" value="PRK14345.1"/>
    <property type="match status" value="1"/>
</dbReference>
<feature type="domain" description="BPL/LPL catalytic" evidence="10">
    <location>
        <begin position="34"/>
        <end position="214"/>
    </location>
</feature>
<evidence type="ECO:0000313" key="13">
    <source>
        <dbReference type="Proteomes" id="UP000053171"/>
    </source>
</evidence>
<sequence>MALEMRRVGFAPDLVDYRQALALQERLHEEVASGRRQNTVLLLEHPPVYTAGKRALPEEYPRDGTEVVPIDRGGKITWHGPGMLIGYPIVKLPEPLDVVRYVRILEEAIIEVLASLGVHGEQVEGRSGVWIRGEGTAPDRKIAAIGLRVARGTAMHGFAINCSNSLDAFDTFVPCGISDAGVTTISRVTGRNITPDDIVDTVEDALRRRADLLAASFEPARPATAA</sequence>
<keyword evidence="13" id="KW-1185">Reference proteome</keyword>
<dbReference type="InterPro" id="IPR045864">
    <property type="entry name" value="aa-tRNA-synth_II/BPL/LPL"/>
</dbReference>
<reference evidence="11 13" key="3">
    <citation type="submission" date="2016-06" db="EMBL/GenBank/DDBJ databases">
        <title>Identification of putative biosynthetic pathways for the production of bioactive secondary metabolites by the marine actinomycete Kocuria kristinae RUTW2-3.</title>
        <authorList>
            <person name="Waterworth S.C."/>
            <person name="Walmsley T.A."/>
            <person name="Matongo T."/>
            <person name="Davies-Coleman M.T."/>
            <person name="Dorrington R.A."/>
        </authorList>
    </citation>
    <scope>NUCLEOTIDE SEQUENCE [LARGE SCALE GENOMIC DNA]</scope>
    <source>
        <strain evidence="13">RuSp02-3</strain>
        <strain evidence="11">RUTW2-3</strain>
        <strain evidence="12 14">RUTW4-5</strain>
    </source>
</reference>
<feature type="binding site" evidence="5 8">
    <location>
        <begin position="157"/>
        <end position="159"/>
    </location>
    <ligand>
        <name>substrate</name>
    </ligand>
</feature>
<dbReference type="Pfam" id="PF21948">
    <property type="entry name" value="LplA-B_cat"/>
    <property type="match status" value="1"/>
</dbReference>
<dbReference type="InterPro" id="IPR004143">
    <property type="entry name" value="BPL_LPL_catalytic"/>
</dbReference>
<dbReference type="CDD" id="cd16444">
    <property type="entry name" value="LipB"/>
    <property type="match status" value="1"/>
</dbReference>
<dbReference type="HAMAP" id="MF_00013">
    <property type="entry name" value="LipB"/>
    <property type="match status" value="1"/>
</dbReference>
<evidence type="ECO:0000256" key="2">
    <source>
        <dbReference type="ARBA" id="ARBA00022679"/>
    </source>
</evidence>
<dbReference type="RefSeq" id="WP_064725822.1">
    <property type="nucleotide sequence ID" value="NZ_JBFBMA010000001.1"/>
</dbReference>
<organism evidence="11 13">
    <name type="scientific">Rothia kristinae</name>
    <dbReference type="NCBI Taxonomy" id="37923"/>
    <lineage>
        <taxon>Bacteria</taxon>
        <taxon>Bacillati</taxon>
        <taxon>Actinomycetota</taxon>
        <taxon>Actinomycetes</taxon>
        <taxon>Micrococcales</taxon>
        <taxon>Micrococcaceae</taxon>
        <taxon>Rothia</taxon>
    </lineage>
</organism>
<dbReference type="NCBIfam" id="TIGR00214">
    <property type="entry name" value="lipB"/>
    <property type="match status" value="1"/>
</dbReference>
<name>A0A199NVJ3_9MICC</name>
<dbReference type="PANTHER" id="PTHR10993:SF7">
    <property type="entry name" value="LIPOYLTRANSFERASE 2, MITOCHONDRIAL-RELATED"/>
    <property type="match status" value="1"/>
</dbReference>
<dbReference type="SUPFAM" id="SSF55681">
    <property type="entry name" value="Class II aaRS and biotin synthetases"/>
    <property type="match status" value="1"/>
</dbReference>
<reference evidence="11" key="2">
    <citation type="submission" date="2016-04" db="EMBL/GenBank/DDBJ databases">
        <authorList>
            <person name="Evans L.H."/>
            <person name="Alamgir A."/>
            <person name="Owens N."/>
            <person name="Weber N.D."/>
            <person name="Virtaneva K."/>
            <person name="Barbian K."/>
            <person name="Babar A."/>
            <person name="Rosenke K."/>
        </authorList>
    </citation>
    <scope>NUCLEOTIDE SEQUENCE [LARGE SCALE GENOMIC DNA]</scope>
    <source>
        <strain evidence="11">RUTW2-3</strain>
    </source>
</reference>
<comment type="subcellular location">
    <subcellularLocation>
        <location evidence="5">Cytoplasm</location>
    </subcellularLocation>
</comment>
<dbReference type="GO" id="GO:0005737">
    <property type="term" value="C:cytoplasm"/>
    <property type="evidence" value="ECO:0007669"/>
    <property type="project" value="UniProtKB-SubCell"/>
</dbReference>
<dbReference type="Gene3D" id="3.30.930.10">
    <property type="entry name" value="Bira Bifunctional Protein, Domain 2"/>
    <property type="match status" value="1"/>
</dbReference>
<evidence type="ECO:0000256" key="1">
    <source>
        <dbReference type="ARBA" id="ARBA00004821"/>
    </source>
</evidence>
<feature type="active site" description="Acyl-thioester intermediate" evidence="5 7">
    <location>
        <position position="175"/>
    </location>
</feature>
<evidence type="ECO:0000256" key="3">
    <source>
        <dbReference type="ARBA" id="ARBA00023315"/>
    </source>
</evidence>
<comment type="function">
    <text evidence="4 5 6">Catalyzes the transfer of endogenously produced octanoic acid from octanoyl-acyl-carrier-protein onto the lipoyl domains of lipoate-dependent enzymes. Lipoyl-ACP can also act as a substrate although octanoyl-ACP is likely to be the physiological substrate.</text>
</comment>
<feature type="binding site" evidence="5 8">
    <location>
        <begin position="72"/>
        <end position="79"/>
    </location>
    <ligand>
        <name>substrate</name>
    </ligand>
</feature>
<dbReference type="UniPathway" id="UPA00538">
    <property type="reaction ID" value="UER00592"/>
</dbReference>
<feature type="site" description="Lowers pKa of active site Cys" evidence="5 9">
    <location>
        <position position="141"/>
    </location>
</feature>
<comment type="catalytic activity">
    <reaction evidence="5 6">
        <text>octanoyl-[ACP] + L-lysyl-[protein] = N(6)-octanoyl-L-lysyl-[protein] + holo-[ACP] + H(+)</text>
        <dbReference type="Rhea" id="RHEA:17665"/>
        <dbReference type="Rhea" id="RHEA-COMP:9636"/>
        <dbReference type="Rhea" id="RHEA-COMP:9685"/>
        <dbReference type="Rhea" id="RHEA-COMP:9752"/>
        <dbReference type="Rhea" id="RHEA-COMP:9928"/>
        <dbReference type="ChEBI" id="CHEBI:15378"/>
        <dbReference type="ChEBI" id="CHEBI:29969"/>
        <dbReference type="ChEBI" id="CHEBI:64479"/>
        <dbReference type="ChEBI" id="CHEBI:78463"/>
        <dbReference type="ChEBI" id="CHEBI:78809"/>
        <dbReference type="EC" id="2.3.1.181"/>
    </reaction>
</comment>
<dbReference type="Proteomes" id="UP000092021">
    <property type="component" value="Unassembled WGS sequence"/>
</dbReference>
<dbReference type="AlphaFoldDB" id="A0A199NVJ3"/>
<dbReference type="EMBL" id="LJBJ02000029">
    <property type="protein sequence ID" value="OAX51233.1"/>
    <property type="molecule type" value="Genomic_DNA"/>
</dbReference>
<evidence type="ECO:0000313" key="14">
    <source>
        <dbReference type="Proteomes" id="UP000092021"/>
    </source>
</evidence>
<feature type="binding site" evidence="5 8">
    <location>
        <begin position="144"/>
        <end position="146"/>
    </location>
    <ligand>
        <name>substrate</name>
    </ligand>
</feature>
<keyword evidence="11" id="KW-0436">Ligase</keyword>
<evidence type="ECO:0000256" key="5">
    <source>
        <dbReference type="HAMAP-Rule" id="MF_00013"/>
    </source>
</evidence>
<evidence type="ECO:0000313" key="12">
    <source>
        <dbReference type="EMBL" id="OAX53064.1"/>
    </source>
</evidence>
<evidence type="ECO:0000256" key="6">
    <source>
        <dbReference type="PIRNR" id="PIRNR016262"/>
    </source>
</evidence>
<dbReference type="Proteomes" id="UP000053171">
    <property type="component" value="Unassembled WGS sequence"/>
</dbReference>
<evidence type="ECO:0000256" key="7">
    <source>
        <dbReference type="PIRSR" id="PIRSR016262-1"/>
    </source>
</evidence>
<evidence type="ECO:0000259" key="10">
    <source>
        <dbReference type="PROSITE" id="PS51733"/>
    </source>
</evidence>
<dbReference type="GO" id="GO:0033819">
    <property type="term" value="F:lipoyl(octanoyl) transferase activity"/>
    <property type="evidence" value="ECO:0007669"/>
    <property type="project" value="UniProtKB-EC"/>
</dbReference>
<comment type="pathway">
    <text evidence="1 5 6">Protein modification; protein lipoylation via endogenous pathway; protein N(6)-(lipoyl)lysine from octanoyl-[acyl-carrier-protein]: step 1/2.</text>
</comment>
<dbReference type="PROSITE" id="PS51733">
    <property type="entry name" value="BPL_LPL_CATALYTIC"/>
    <property type="match status" value="1"/>
</dbReference>
<evidence type="ECO:0000256" key="8">
    <source>
        <dbReference type="PIRSR" id="PIRSR016262-2"/>
    </source>
</evidence>
<protein>
    <recommendedName>
        <fullName evidence="5 6">Octanoyltransferase</fullName>
        <ecNumber evidence="5 6">2.3.1.181</ecNumber>
    </recommendedName>
    <alternativeName>
        <fullName evidence="5">Lipoate-protein ligase B</fullName>
    </alternativeName>
    <alternativeName>
        <fullName evidence="5">Lipoyl/octanoyl transferase</fullName>
    </alternativeName>
    <alternativeName>
        <fullName evidence="5">Octanoyl-[acyl-carrier-protein]-protein N-octanoyltransferase</fullName>
    </alternativeName>
</protein>
<keyword evidence="5" id="KW-0963">Cytoplasm</keyword>
<reference evidence="13" key="1">
    <citation type="submission" date="2016-04" db="EMBL/GenBank/DDBJ databases">
        <authorList>
            <person name="Waterworth S."/>
            <person name="Matcher G."/>
        </authorList>
    </citation>
    <scope>NUCLEOTIDE SEQUENCE [LARGE SCALE GENOMIC DNA]</scope>
    <source>
        <strain evidence="13">RuSp02-3</strain>
    </source>
</reference>
<evidence type="ECO:0000313" key="11">
    <source>
        <dbReference type="EMBL" id="OAX51233.1"/>
    </source>
</evidence>
<keyword evidence="2 5" id="KW-0808">Transferase</keyword>
<dbReference type="PANTHER" id="PTHR10993">
    <property type="entry name" value="OCTANOYLTRANSFERASE"/>
    <property type="match status" value="1"/>
</dbReference>
<dbReference type="EC" id="2.3.1.181" evidence="5 6"/>
<comment type="miscellaneous">
    <text evidence="5">In the reaction, the free carboxyl group of octanoic acid is attached via an amide linkage to the epsilon-amino group of a specific lysine residue of lipoyl domains of lipoate-dependent enzymes.</text>
</comment>
<dbReference type="GO" id="GO:0009249">
    <property type="term" value="P:protein lipoylation"/>
    <property type="evidence" value="ECO:0007669"/>
    <property type="project" value="InterPro"/>
</dbReference>
<comment type="similarity">
    <text evidence="5 6">Belongs to the LipB family.</text>
</comment>
<comment type="caution">
    <text evidence="11">The sequence shown here is derived from an EMBL/GenBank/DDBJ whole genome shotgun (WGS) entry which is preliminary data.</text>
</comment>
<dbReference type="EMBL" id="LWGZ01001080">
    <property type="protein sequence ID" value="OAX53064.1"/>
    <property type="molecule type" value="Genomic_DNA"/>
</dbReference>
<accession>A0A199NVJ3</accession>
<gene>
    <name evidence="5" type="primary">lipB</name>
    <name evidence="12" type="ORF">A5N15_12020</name>
    <name evidence="11" type="ORF">AN277_0209975</name>
</gene>
<proteinExistence type="inferred from homology"/>